<proteinExistence type="predicted"/>
<feature type="transmembrane region" description="Helical" evidence="1">
    <location>
        <begin position="99"/>
        <end position="121"/>
    </location>
</feature>
<keyword evidence="1" id="KW-0812">Transmembrane</keyword>
<organism evidence="2 3">
    <name type="scientific">Marivirga lumbricoides</name>
    <dbReference type="NCBI Taxonomy" id="1046115"/>
    <lineage>
        <taxon>Bacteria</taxon>
        <taxon>Pseudomonadati</taxon>
        <taxon>Bacteroidota</taxon>
        <taxon>Cytophagia</taxon>
        <taxon>Cytophagales</taxon>
        <taxon>Marivirgaceae</taxon>
        <taxon>Marivirga</taxon>
    </lineage>
</organism>
<reference evidence="3" key="1">
    <citation type="journal article" date="2019" name="Int. J. Syst. Evol. Microbiol.">
        <title>The Global Catalogue of Microorganisms (GCM) 10K type strain sequencing project: providing services to taxonomists for standard genome sequencing and annotation.</title>
        <authorList>
            <consortium name="The Broad Institute Genomics Platform"/>
            <consortium name="The Broad Institute Genome Sequencing Center for Infectious Disease"/>
            <person name="Wu L."/>
            <person name="Ma J."/>
        </authorList>
    </citation>
    <scope>NUCLEOTIDE SEQUENCE [LARGE SCALE GENOMIC DNA]</scope>
    <source>
        <strain evidence="3">CGMCC 1.10832</strain>
    </source>
</reference>
<feature type="transmembrane region" description="Helical" evidence="1">
    <location>
        <begin position="12"/>
        <end position="34"/>
    </location>
</feature>
<feature type="transmembrane region" description="Helical" evidence="1">
    <location>
        <begin position="152"/>
        <end position="176"/>
    </location>
</feature>
<dbReference type="InterPro" id="IPR046475">
    <property type="entry name" value="DUF6796"/>
</dbReference>
<evidence type="ECO:0000313" key="3">
    <source>
        <dbReference type="Proteomes" id="UP000636010"/>
    </source>
</evidence>
<gene>
    <name evidence="2" type="ORF">GCM10011506_02000</name>
</gene>
<keyword evidence="1" id="KW-0472">Membrane</keyword>
<dbReference type="EMBL" id="BMEC01000001">
    <property type="protein sequence ID" value="GGC20489.1"/>
    <property type="molecule type" value="Genomic_DNA"/>
</dbReference>
<dbReference type="RefSeq" id="WP_188459940.1">
    <property type="nucleotide sequence ID" value="NZ_BAABHU010000001.1"/>
</dbReference>
<evidence type="ECO:0000256" key="1">
    <source>
        <dbReference type="SAM" id="Phobius"/>
    </source>
</evidence>
<feature type="transmembrane region" description="Helical" evidence="1">
    <location>
        <begin position="211"/>
        <end position="232"/>
    </location>
</feature>
<keyword evidence="1" id="KW-1133">Transmembrane helix</keyword>
<keyword evidence="3" id="KW-1185">Reference proteome</keyword>
<accession>A0ABQ1LA65</accession>
<dbReference type="Proteomes" id="UP000636010">
    <property type="component" value="Unassembled WGS sequence"/>
</dbReference>
<protein>
    <recommendedName>
        <fullName evidence="4">DUF4386 domain-containing protein</fullName>
    </recommendedName>
</protein>
<comment type="caution">
    <text evidence="2">The sequence shown here is derived from an EMBL/GenBank/DDBJ whole genome shotgun (WGS) entry which is preliminary data.</text>
</comment>
<dbReference type="Pfam" id="PF20599">
    <property type="entry name" value="DUF6796"/>
    <property type="match status" value="1"/>
</dbReference>
<sequence length="243" mass="27797">MEYQTKIKWSFISAIMASICWVIGDIAIAGFEIIPEKYPLFSETYADQVDVEFAVLMLEGSTQRLMFGALIAAMTAILFLPGVWLAYQYVKDRSKWYVWVTYFILLLSVLLMPLGHAVFFYTGEIFKSIYNSPVAAHPYLLETAAGFMQMLYISWGTAIIVLLLGWFLFSVLVFLGKTTLPRWVGFISPVFLTIYQAPIKSILPASTFKDWLIAAGFNLSYLIFFLLLLTFFRKKLFRLPTSI</sequence>
<evidence type="ECO:0000313" key="2">
    <source>
        <dbReference type="EMBL" id="GGC20489.1"/>
    </source>
</evidence>
<evidence type="ECO:0008006" key="4">
    <source>
        <dbReference type="Google" id="ProtNLM"/>
    </source>
</evidence>
<feature type="transmembrane region" description="Helical" evidence="1">
    <location>
        <begin position="65"/>
        <end position="87"/>
    </location>
</feature>
<feature type="transmembrane region" description="Helical" evidence="1">
    <location>
        <begin position="183"/>
        <end position="199"/>
    </location>
</feature>
<name>A0ABQ1LA65_9BACT</name>